<organism evidence="9 10">
    <name type="scientific">Turneriella parva (strain ATCC BAA-1111 / DSM 21527 / NCTC 11395 / H)</name>
    <name type="common">Leptospira parva</name>
    <dbReference type="NCBI Taxonomy" id="869212"/>
    <lineage>
        <taxon>Bacteria</taxon>
        <taxon>Pseudomonadati</taxon>
        <taxon>Spirochaetota</taxon>
        <taxon>Spirochaetia</taxon>
        <taxon>Leptospirales</taxon>
        <taxon>Leptospiraceae</taxon>
        <taxon>Turneriella</taxon>
    </lineage>
</organism>
<dbReference type="HOGENOM" id="CLU_118482_0_2_12"/>
<dbReference type="Proteomes" id="UP000006048">
    <property type="component" value="Chromosome"/>
</dbReference>
<dbReference type="GO" id="GO:0004518">
    <property type="term" value="F:nuclease activity"/>
    <property type="evidence" value="ECO:0007669"/>
    <property type="project" value="UniProtKB-KW"/>
</dbReference>
<dbReference type="STRING" id="869212.Turpa_2501"/>
<evidence type="ECO:0000256" key="3">
    <source>
        <dbReference type="ARBA" id="ARBA00022722"/>
    </source>
</evidence>
<dbReference type="CDD" id="cd18737">
    <property type="entry name" value="PIN_VapC4-5_FitB-like"/>
    <property type="match status" value="1"/>
</dbReference>
<protein>
    <submittedName>
        <fullName evidence="9">PilT protein domain protein</fullName>
    </submittedName>
</protein>
<comment type="cofactor">
    <cofactor evidence="1">
        <name>Mg(2+)</name>
        <dbReference type="ChEBI" id="CHEBI:18420"/>
    </cofactor>
</comment>
<evidence type="ECO:0000313" key="9">
    <source>
        <dbReference type="EMBL" id="AFM13141.1"/>
    </source>
</evidence>
<keyword evidence="3" id="KW-0540">Nuclease</keyword>
<evidence type="ECO:0000256" key="5">
    <source>
        <dbReference type="ARBA" id="ARBA00022801"/>
    </source>
</evidence>
<dbReference type="PANTHER" id="PTHR33653:SF1">
    <property type="entry name" value="RIBONUCLEASE VAPC2"/>
    <property type="match status" value="1"/>
</dbReference>
<keyword evidence="6" id="KW-0460">Magnesium</keyword>
<evidence type="ECO:0000256" key="1">
    <source>
        <dbReference type="ARBA" id="ARBA00001946"/>
    </source>
</evidence>
<evidence type="ECO:0000313" key="10">
    <source>
        <dbReference type="Proteomes" id="UP000006048"/>
    </source>
</evidence>
<dbReference type="PANTHER" id="PTHR33653">
    <property type="entry name" value="RIBONUCLEASE VAPC2"/>
    <property type="match status" value="1"/>
</dbReference>
<evidence type="ECO:0000256" key="6">
    <source>
        <dbReference type="ARBA" id="ARBA00022842"/>
    </source>
</evidence>
<dbReference type="AlphaFoldDB" id="I4B784"/>
<comment type="similarity">
    <text evidence="7">Belongs to the PINc/VapC protein family.</text>
</comment>
<feature type="domain" description="PIN" evidence="8">
    <location>
        <begin position="4"/>
        <end position="106"/>
    </location>
</feature>
<evidence type="ECO:0000256" key="4">
    <source>
        <dbReference type="ARBA" id="ARBA00022723"/>
    </source>
</evidence>
<name>I4B784_TURPD</name>
<keyword evidence="2" id="KW-1277">Toxin-antitoxin system</keyword>
<dbReference type="InterPro" id="IPR050556">
    <property type="entry name" value="Type_II_TA_system_RNase"/>
</dbReference>
<evidence type="ECO:0000256" key="2">
    <source>
        <dbReference type="ARBA" id="ARBA00022649"/>
    </source>
</evidence>
<dbReference type="GO" id="GO:0016787">
    <property type="term" value="F:hydrolase activity"/>
    <property type="evidence" value="ECO:0007669"/>
    <property type="project" value="UniProtKB-KW"/>
</dbReference>
<gene>
    <name evidence="9" type="ordered locus">Turpa_2501</name>
</gene>
<reference evidence="9 10" key="1">
    <citation type="submission" date="2012-06" db="EMBL/GenBank/DDBJ databases">
        <title>The complete chromosome of genome of Turneriella parva DSM 21527.</title>
        <authorList>
            <consortium name="US DOE Joint Genome Institute (JGI-PGF)"/>
            <person name="Lucas S."/>
            <person name="Han J."/>
            <person name="Lapidus A."/>
            <person name="Bruce D."/>
            <person name="Goodwin L."/>
            <person name="Pitluck S."/>
            <person name="Peters L."/>
            <person name="Kyrpides N."/>
            <person name="Mavromatis K."/>
            <person name="Ivanova N."/>
            <person name="Mikhailova N."/>
            <person name="Chertkov O."/>
            <person name="Detter J.C."/>
            <person name="Tapia R."/>
            <person name="Han C."/>
            <person name="Land M."/>
            <person name="Hauser L."/>
            <person name="Markowitz V."/>
            <person name="Cheng J.-F."/>
            <person name="Hugenholtz P."/>
            <person name="Woyke T."/>
            <person name="Wu D."/>
            <person name="Gronow S."/>
            <person name="Wellnitz S."/>
            <person name="Brambilla E."/>
            <person name="Klenk H.-P."/>
            <person name="Eisen J.A."/>
        </authorList>
    </citation>
    <scope>NUCLEOTIDE SEQUENCE [LARGE SCALE GENOMIC DNA]</scope>
    <source>
        <strain evidence="10">ATCC BAA-1111 / DSM 21527 / NCTC 11395 / H</strain>
    </source>
</reference>
<keyword evidence="5" id="KW-0378">Hydrolase</keyword>
<evidence type="ECO:0000259" key="8">
    <source>
        <dbReference type="Pfam" id="PF01850"/>
    </source>
</evidence>
<dbReference type="EMBL" id="CP002959">
    <property type="protein sequence ID" value="AFM13141.1"/>
    <property type="molecule type" value="Genomic_DNA"/>
</dbReference>
<evidence type="ECO:0000256" key="7">
    <source>
        <dbReference type="ARBA" id="ARBA00038093"/>
    </source>
</evidence>
<dbReference type="Gene3D" id="3.40.50.1010">
    <property type="entry name" value="5'-nuclease"/>
    <property type="match status" value="1"/>
</dbReference>
<dbReference type="Pfam" id="PF01850">
    <property type="entry name" value="PIN"/>
    <property type="match status" value="1"/>
</dbReference>
<accession>I4B784</accession>
<dbReference type="RefSeq" id="WP_014803647.1">
    <property type="nucleotide sequence ID" value="NC_018020.1"/>
</dbReference>
<dbReference type="GO" id="GO:0046872">
    <property type="term" value="F:metal ion binding"/>
    <property type="evidence" value="ECO:0007669"/>
    <property type="project" value="UniProtKB-KW"/>
</dbReference>
<keyword evidence="4" id="KW-0479">Metal-binding</keyword>
<dbReference type="SUPFAM" id="SSF88723">
    <property type="entry name" value="PIN domain-like"/>
    <property type="match status" value="1"/>
</dbReference>
<keyword evidence="10" id="KW-1185">Reference proteome</keyword>
<dbReference type="InterPro" id="IPR029060">
    <property type="entry name" value="PIN-like_dom_sf"/>
</dbReference>
<proteinExistence type="inferred from homology"/>
<sequence length="122" mass="14010">MKAVFDTNILIDYLNGETQAKTEIALYEKRLISLVTQIEILVGAKSTEDEAQLRKFLSHFALCPVTTEVADFTVKLRQQHRLRIPDAMIWATALVHECQLVTRNTRDFNLSHPSIRVPYIIN</sequence>
<dbReference type="InterPro" id="IPR002716">
    <property type="entry name" value="PIN_dom"/>
</dbReference>
<dbReference type="KEGG" id="tpx:Turpa_2501"/>
<dbReference type="PATRIC" id="fig|869212.3.peg.2517"/>